<dbReference type="Pfam" id="PF03055">
    <property type="entry name" value="RPE65"/>
    <property type="match status" value="1"/>
</dbReference>
<evidence type="ECO:0000313" key="7">
    <source>
        <dbReference type="Proteomes" id="UP001606099"/>
    </source>
</evidence>
<evidence type="ECO:0000256" key="2">
    <source>
        <dbReference type="ARBA" id="ARBA00006787"/>
    </source>
</evidence>
<keyword evidence="3" id="KW-0479">Metal-binding</keyword>
<keyword evidence="4" id="KW-0560">Oxidoreductase</keyword>
<dbReference type="PANTHER" id="PTHR10543">
    <property type="entry name" value="BETA-CAROTENE DIOXYGENASE"/>
    <property type="match status" value="1"/>
</dbReference>
<gene>
    <name evidence="6" type="ORF">ACG0Z6_04715</name>
</gene>
<comment type="cofactor">
    <cofactor evidence="1">
        <name>Fe(2+)</name>
        <dbReference type="ChEBI" id="CHEBI:29033"/>
    </cofactor>
</comment>
<evidence type="ECO:0000256" key="4">
    <source>
        <dbReference type="ARBA" id="ARBA00023002"/>
    </source>
</evidence>
<sequence length="491" mass="55328">MSLKPPPAVDDFAPFGTDHGPMLIGPFAPVFDESESSELPLLSGRIPTDLNGVYMRTGPNPRHEPQGRYHAFDGDGMIHAAQFRDGRLTYRNRWLRTDAFVEEQAAGEARFWGIRETLKGRDDKRLKDSGNTDLVGHAGKALALWYMSGEAWEFDPVTLETTGRSAAVRASGGGISAHCKVDEISGELMFFDYGLEAPYMHYGVIGADGALKHYVPIDLPGPRLPHDMAVTQHYSILHDLPLFHNPEALKLGRHKIEFHPEMKTRLGVIPRLGAGDSIRWFDFTPCFLYHTVNAWEDGDWIVMVGCRYMPALHADGSIDPVRTARNVAELVQRARLWRWSMNLRTGQTQEAPLDPERNVEFPGYNAALTGRRTRFGYLCDQREDRVLQWTGLRKYDLDTGAVLSAWSESPEHSWYSEPWFAAADQAQAEDDGYVIAFHWHQGLKRQTLEVFDARDLSKGPVAQVLIPRHIPTGFHGCWIAAARIDGWSRKP</sequence>
<name>A0ABW7FT92_9BURK</name>
<dbReference type="InterPro" id="IPR004294">
    <property type="entry name" value="Carotenoid_Oase"/>
</dbReference>
<keyword evidence="5" id="KW-0408">Iron</keyword>
<evidence type="ECO:0000256" key="5">
    <source>
        <dbReference type="ARBA" id="ARBA00023004"/>
    </source>
</evidence>
<dbReference type="EMBL" id="JBIGHZ010000002">
    <property type="protein sequence ID" value="MFG6447541.1"/>
    <property type="molecule type" value="Genomic_DNA"/>
</dbReference>
<reference evidence="6 7" key="1">
    <citation type="submission" date="2024-08" db="EMBL/GenBank/DDBJ databases">
        <authorList>
            <person name="Lu H."/>
        </authorList>
    </citation>
    <scope>NUCLEOTIDE SEQUENCE [LARGE SCALE GENOMIC DNA]</scope>
    <source>
        <strain evidence="6 7">BYS180W</strain>
    </source>
</reference>
<accession>A0ABW7FT92</accession>
<organism evidence="6 7">
    <name type="scientific">Roseateles rivi</name>
    <dbReference type="NCBI Taxonomy" id="3299028"/>
    <lineage>
        <taxon>Bacteria</taxon>
        <taxon>Pseudomonadati</taxon>
        <taxon>Pseudomonadota</taxon>
        <taxon>Betaproteobacteria</taxon>
        <taxon>Burkholderiales</taxon>
        <taxon>Sphaerotilaceae</taxon>
        <taxon>Roseateles</taxon>
    </lineage>
</organism>
<keyword evidence="7" id="KW-1185">Reference proteome</keyword>
<comment type="similarity">
    <text evidence="2">Belongs to the carotenoid oxygenase family.</text>
</comment>
<evidence type="ECO:0000256" key="1">
    <source>
        <dbReference type="ARBA" id="ARBA00001954"/>
    </source>
</evidence>
<dbReference type="Proteomes" id="UP001606099">
    <property type="component" value="Unassembled WGS sequence"/>
</dbReference>
<dbReference type="RefSeq" id="WP_394458966.1">
    <property type="nucleotide sequence ID" value="NZ_JBIGHZ010000002.1"/>
</dbReference>
<protein>
    <submittedName>
        <fullName evidence="6">Carotenoid oxygenase family protein</fullName>
    </submittedName>
</protein>
<evidence type="ECO:0000256" key="3">
    <source>
        <dbReference type="ARBA" id="ARBA00022723"/>
    </source>
</evidence>
<evidence type="ECO:0000313" key="6">
    <source>
        <dbReference type="EMBL" id="MFG6447541.1"/>
    </source>
</evidence>
<comment type="caution">
    <text evidence="6">The sequence shown here is derived from an EMBL/GenBank/DDBJ whole genome shotgun (WGS) entry which is preliminary data.</text>
</comment>
<dbReference type="PANTHER" id="PTHR10543:SF89">
    <property type="entry name" value="CAROTENOID 9,10(9',10')-CLEAVAGE DIOXYGENASE 1"/>
    <property type="match status" value="1"/>
</dbReference>
<proteinExistence type="inferred from homology"/>